<evidence type="ECO:0000256" key="2">
    <source>
        <dbReference type="ARBA" id="ARBA00008183"/>
    </source>
</evidence>
<evidence type="ECO:0000256" key="5">
    <source>
        <dbReference type="ARBA" id="ARBA00022448"/>
    </source>
</evidence>
<dbReference type="OrthoDB" id="1897642at2759"/>
<dbReference type="AlphaFoldDB" id="A0A151ZCU4"/>
<keyword evidence="4" id="KW-0409">Iron storage</keyword>
<dbReference type="PROSITE" id="PS01344">
    <property type="entry name" value="FRATAXIN_1"/>
    <property type="match status" value="1"/>
</dbReference>
<proteinExistence type="inferred from homology"/>
<keyword evidence="8" id="KW-0560">Oxidoreductase</keyword>
<dbReference type="EMBL" id="LODT01000034">
    <property type="protein sequence ID" value="KYQ91760.1"/>
    <property type="molecule type" value="Genomic_DNA"/>
</dbReference>
<keyword evidence="5" id="KW-0813">Transport</keyword>
<reference evidence="13 14" key="1">
    <citation type="submission" date="2015-12" db="EMBL/GenBank/DDBJ databases">
        <title>Dictyostelia acquired genes for synthesis and detection of signals that induce cell-type specialization by lateral gene transfer from prokaryotes.</title>
        <authorList>
            <person name="Gloeckner G."/>
            <person name="Schaap P."/>
        </authorList>
    </citation>
    <scope>NUCLEOTIDE SEQUENCE [LARGE SCALE GENOMIC DNA]</scope>
    <source>
        <strain evidence="13 14">TK</strain>
    </source>
</reference>
<dbReference type="PROSITE" id="PS50810">
    <property type="entry name" value="FRATAXIN_2"/>
    <property type="match status" value="1"/>
</dbReference>
<dbReference type="GO" id="GO:0034986">
    <property type="term" value="F:iron chaperone activity"/>
    <property type="evidence" value="ECO:0007669"/>
    <property type="project" value="TreeGrafter"/>
</dbReference>
<evidence type="ECO:0000313" key="14">
    <source>
        <dbReference type="Proteomes" id="UP000076078"/>
    </source>
</evidence>
<organism evidence="13 14">
    <name type="scientific">Tieghemostelium lacteum</name>
    <name type="common">Slime mold</name>
    <name type="synonym">Dictyostelium lacteum</name>
    <dbReference type="NCBI Taxonomy" id="361077"/>
    <lineage>
        <taxon>Eukaryota</taxon>
        <taxon>Amoebozoa</taxon>
        <taxon>Evosea</taxon>
        <taxon>Eumycetozoa</taxon>
        <taxon>Dictyostelia</taxon>
        <taxon>Dictyosteliales</taxon>
        <taxon>Raperosteliaceae</taxon>
        <taxon>Tieghemostelium</taxon>
    </lineage>
</organism>
<evidence type="ECO:0000256" key="9">
    <source>
        <dbReference type="ARBA" id="ARBA00023004"/>
    </source>
</evidence>
<dbReference type="STRING" id="361077.A0A151ZCU4"/>
<comment type="subcellular location">
    <subcellularLocation>
        <location evidence="1">Mitochondrion</location>
    </subcellularLocation>
</comment>
<dbReference type="InterPro" id="IPR020895">
    <property type="entry name" value="Frataxin_CS"/>
</dbReference>
<evidence type="ECO:0000256" key="8">
    <source>
        <dbReference type="ARBA" id="ARBA00023002"/>
    </source>
</evidence>
<evidence type="ECO:0000256" key="6">
    <source>
        <dbReference type="ARBA" id="ARBA00022496"/>
    </source>
</evidence>
<dbReference type="GO" id="GO:0008198">
    <property type="term" value="F:ferrous iron binding"/>
    <property type="evidence" value="ECO:0007669"/>
    <property type="project" value="TreeGrafter"/>
</dbReference>
<keyword evidence="11" id="KW-0496">Mitochondrion</keyword>
<name>A0A151ZCU4_TIELA</name>
<dbReference type="GO" id="GO:0005739">
    <property type="term" value="C:mitochondrion"/>
    <property type="evidence" value="ECO:0007669"/>
    <property type="project" value="UniProtKB-SubCell"/>
</dbReference>
<keyword evidence="9" id="KW-0408">Iron</keyword>
<evidence type="ECO:0000256" key="4">
    <source>
        <dbReference type="ARBA" id="ARBA00022434"/>
    </source>
</evidence>
<keyword evidence="6" id="KW-0410">Iron transport</keyword>
<evidence type="ECO:0000256" key="10">
    <source>
        <dbReference type="ARBA" id="ARBA00023065"/>
    </source>
</evidence>
<dbReference type="Gene3D" id="3.30.920.10">
    <property type="entry name" value="Frataxin/CyaY"/>
    <property type="match status" value="1"/>
</dbReference>
<dbReference type="InterPro" id="IPR036524">
    <property type="entry name" value="Frataxin/CyaY_sf"/>
</dbReference>
<dbReference type="GO" id="GO:0004322">
    <property type="term" value="F:ferroxidase activity"/>
    <property type="evidence" value="ECO:0007669"/>
    <property type="project" value="UniProtKB-EC"/>
</dbReference>
<accession>A0A151ZCU4</accession>
<keyword evidence="14" id="KW-1185">Reference proteome</keyword>
<dbReference type="NCBIfam" id="TIGR03421">
    <property type="entry name" value="FeS_CyaY"/>
    <property type="match status" value="1"/>
</dbReference>
<sequence length="192" mass="22360">MNKIKNLNIISSNYFNNFFLQRANANNILHFNHKVVGYLYTPIIASQNKNILQNNNTYITVNQKYNEILSISRFYSTKIEKLDNNSYHKIANDELDLYNEKLEALGQSLDIDGFDLESSDGVLTLKLGKMGTYVINKQSPNMQIWWSSPISGPKRFDYSISKSLWVDNRDSTPMRDLLKKEIHHLCKYNLEI</sequence>
<comment type="similarity">
    <text evidence="2">Belongs to the frataxin family.</text>
</comment>
<dbReference type="InParanoid" id="A0A151ZCU4"/>
<dbReference type="NCBIfam" id="TIGR03422">
    <property type="entry name" value="mito_frataxin"/>
    <property type="match status" value="1"/>
</dbReference>
<dbReference type="OMA" id="QWIDNID"/>
<dbReference type="GO" id="GO:0051537">
    <property type="term" value="F:2 iron, 2 sulfur cluster binding"/>
    <property type="evidence" value="ECO:0007669"/>
    <property type="project" value="TreeGrafter"/>
</dbReference>
<comment type="catalytic activity">
    <reaction evidence="12">
        <text>4 Fe(2+) + O2 + 4 H(+) = 4 Fe(3+) + 2 H2O</text>
        <dbReference type="Rhea" id="RHEA:11148"/>
        <dbReference type="ChEBI" id="CHEBI:15377"/>
        <dbReference type="ChEBI" id="CHEBI:15378"/>
        <dbReference type="ChEBI" id="CHEBI:15379"/>
        <dbReference type="ChEBI" id="CHEBI:29033"/>
        <dbReference type="ChEBI" id="CHEBI:29034"/>
        <dbReference type="EC" id="1.16.3.1"/>
    </reaction>
</comment>
<dbReference type="PANTHER" id="PTHR16821:SF2">
    <property type="entry name" value="FRATAXIN, MITOCHONDRIAL"/>
    <property type="match status" value="1"/>
</dbReference>
<dbReference type="PANTHER" id="PTHR16821">
    <property type="entry name" value="FRATAXIN"/>
    <property type="match status" value="1"/>
</dbReference>
<evidence type="ECO:0000256" key="3">
    <source>
        <dbReference type="ARBA" id="ARBA00013107"/>
    </source>
</evidence>
<protein>
    <recommendedName>
        <fullName evidence="3">ferroxidase</fullName>
        <ecNumber evidence="3">1.16.3.1</ecNumber>
    </recommendedName>
</protein>
<comment type="caution">
    <text evidence="13">The sequence shown here is derived from an EMBL/GenBank/DDBJ whole genome shotgun (WGS) entry which is preliminary data.</text>
</comment>
<dbReference type="InterPro" id="IPR017789">
    <property type="entry name" value="Frataxin"/>
</dbReference>
<evidence type="ECO:0000256" key="1">
    <source>
        <dbReference type="ARBA" id="ARBA00004173"/>
    </source>
</evidence>
<dbReference type="EC" id="1.16.3.1" evidence="3"/>
<dbReference type="FunCoup" id="A0A151ZCU4">
    <property type="interactions" value="185"/>
</dbReference>
<evidence type="ECO:0000256" key="12">
    <source>
        <dbReference type="ARBA" id="ARBA00047990"/>
    </source>
</evidence>
<dbReference type="InterPro" id="IPR002908">
    <property type="entry name" value="Frataxin/CyaY"/>
</dbReference>
<keyword evidence="7" id="KW-0809">Transit peptide</keyword>
<dbReference type="GO" id="GO:0006826">
    <property type="term" value="P:iron ion transport"/>
    <property type="evidence" value="ECO:0007669"/>
    <property type="project" value="UniProtKB-KW"/>
</dbReference>
<dbReference type="Pfam" id="PF01491">
    <property type="entry name" value="Frataxin_Cyay"/>
    <property type="match status" value="1"/>
</dbReference>
<dbReference type="GO" id="GO:0008199">
    <property type="term" value="F:ferric iron binding"/>
    <property type="evidence" value="ECO:0007669"/>
    <property type="project" value="InterPro"/>
</dbReference>
<keyword evidence="10" id="KW-0406">Ion transport</keyword>
<dbReference type="SUPFAM" id="SSF55387">
    <property type="entry name" value="Frataxin/Nqo15-like"/>
    <property type="match status" value="1"/>
</dbReference>
<dbReference type="GO" id="GO:0016226">
    <property type="term" value="P:iron-sulfur cluster assembly"/>
    <property type="evidence" value="ECO:0007669"/>
    <property type="project" value="InterPro"/>
</dbReference>
<evidence type="ECO:0000313" key="13">
    <source>
        <dbReference type="EMBL" id="KYQ91760.1"/>
    </source>
</evidence>
<dbReference type="SMART" id="SM01219">
    <property type="entry name" value="Frataxin_Cyay"/>
    <property type="match status" value="1"/>
</dbReference>
<evidence type="ECO:0000256" key="11">
    <source>
        <dbReference type="ARBA" id="ARBA00023128"/>
    </source>
</evidence>
<dbReference type="PRINTS" id="PR00904">
    <property type="entry name" value="FRATAXIN"/>
</dbReference>
<evidence type="ECO:0000256" key="7">
    <source>
        <dbReference type="ARBA" id="ARBA00022946"/>
    </source>
</evidence>
<dbReference type="GO" id="GO:0006879">
    <property type="term" value="P:intracellular iron ion homeostasis"/>
    <property type="evidence" value="ECO:0007669"/>
    <property type="project" value="UniProtKB-KW"/>
</dbReference>
<dbReference type="Proteomes" id="UP000076078">
    <property type="component" value="Unassembled WGS sequence"/>
</dbReference>
<gene>
    <name evidence="13" type="ORF">DLAC_07548</name>
</gene>